<dbReference type="EMBL" id="MU006573">
    <property type="protein sequence ID" value="KAF2747389.1"/>
    <property type="molecule type" value="Genomic_DNA"/>
</dbReference>
<sequence>MKNSADDESACRCLVLGRSYKKGAQLLHLVAEVRPSGRQHLVCSTYAQSRHTFASSEAPNSLLTMIPNLFVLLAAVATATATSISASEEQLYASLLKRQAPGTPKYTCHEQCGTPISIAKDGGDVCGSNAFVEAYNYCLSCAGPENFDIWKYYGRSLGAIAEACGFETNPAGAQQSEATSEAAPTPTPKASEAPGQTPVSSPEVPTSSGTSEETASAETTGVSGVPYPGSNATATYTNSLPPQVTTNAAASLQFSIAGVLGAAVVGMMYVY</sequence>
<evidence type="ECO:0000313" key="3">
    <source>
        <dbReference type="EMBL" id="KAF2747389.1"/>
    </source>
</evidence>
<feature type="region of interest" description="Disordered" evidence="1">
    <location>
        <begin position="171"/>
        <end position="228"/>
    </location>
</feature>
<dbReference type="Proteomes" id="UP000799440">
    <property type="component" value="Unassembled WGS sequence"/>
</dbReference>
<feature type="transmembrane region" description="Helical" evidence="2">
    <location>
        <begin position="248"/>
        <end position="270"/>
    </location>
</feature>
<evidence type="ECO:0000256" key="1">
    <source>
        <dbReference type="SAM" id="MobiDB-lite"/>
    </source>
</evidence>
<proteinExistence type="predicted"/>
<evidence type="ECO:0000313" key="4">
    <source>
        <dbReference type="Proteomes" id="UP000799440"/>
    </source>
</evidence>
<accession>A0A6A6VCE7</accession>
<evidence type="ECO:0000256" key="2">
    <source>
        <dbReference type="SAM" id="Phobius"/>
    </source>
</evidence>
<keyword evidence="4" id="KW-1185">Reference proteome</keyword>
<keyword evidence="2" id="KW-0472">Membrane</keyword>
<gene>
    <name evidence="3" type="ORF">M011DRAFT_58472</name>
</gene>
<feature type="compositionally biased region" description="Low complexity" evidence="1">
    <location>
        <begin position="197"/>
        <end position="221"/>
    </location>
</feature>
<organism evidence="3 4">
    <name type="scientific">Sporormia fimetaria CBS 119925</name>
    <dbReference type="NCBI Taxonomy" id="1340428"/>
    <lineage>
        <taxon>Eukaryota</taxon>
        <taxon>Fungi</taxon>
        <taxon>Dikarya</taxon>
        <taxon>Ascomycota</taxon>
        <taxon>Pezizomycotina</taxon>
        <taxon>Dothideomycetes</taxon>
        <taxon>Pleosporomycetidae</taxon>
        <taxon>Pleosporales</taxon>
        <taxon>Sporormiaceae</taxon>
        <taxon>Sporormia</taxon>
    </lineage>
</organism>
<dbReference type="OrthoDB" id="4160690at2759"/>
<keyword evidence="2" id="KW-1133">Transmembrane helix</keyword>
<protein>
    <submittedName>
        <fullName evidence="3">Uncharacterized protein</fullName>
    </submittedName>
</protein>
<keyword evidence="2" id="KW-0812">Transmembrane</keyword>
<name>A0A6A6VCE7_9PLEO</name>
<reference evidence="3" key="1">
    <citation type="journal article" date="2020" name="Stud. Mycol.">
        <title>101 Dothideomycetes genomes: a test case for predicting lifestyles and emergence of pathogens.</title>
        <authorList>
            <person name="Haridas S."/>
            <person name="Albert R."/>
            <person name="Binder M."/>
            <person name="Bloem J."/>
            <person name="Labutti K."/>
            <person name="Salamov A."/>
            <person name="Andreopoulos B."/>
            <person name="Baker S."/>
            <person name="Barry K."/>
            <person name="Bills G."/>
            <person name="Bluhm B."/>
            <person name="Cannon C."/>
            <person name="Castanera R."/>
            <person name="Culley D."/>
            <person name="Daum C."/>
            <person name="Ezra D."/>
            <person name="Gonzalez J."/>
            <person name="Henrissat B."/>
            <person name="Kuo A."/>
            <person name="Liang C."/>
            <person name="Lipzen A."/>
            <person name="Lutzoni F."/>
            <person name="Magnuson J."/>
            <person name="Mondo S."/>
            <person name="Nolan M."/>
            <person name="Ohm R."/>
            <person name="Pangilinan J."/>
            <person name="Park H.-J."/>
            <person name="Ramirez L."/>
            <person name="Alfaro M."/>
            <person name="Sun H."/>
            <person name="Tritt A."/>
            <person name="Yoshinaga Y."/>
            <person name="Zwiers L.-H."/>
            <person name="Turgeon B."/>
            <person name="Goodwin S."/>
            <person name="Spatafora J."/>
            <person name="Crous P."/>
            <person name="Grigoriev I."/>
        </authorList>
    </citation>
    <scope>NUCLEOTIDE SEQUENCE</scope>
    <source>
        <strain evidence="3">CBS 119925</strain>
    </source>
</reference>
<dbReference type="AlphaFoldDB" id="A0A6A6VCE7"/>